<dbReference type="AlphaFoldDB" id="A0A084EM62"/>
<reference evidence="1 2" key="1">
    <citation type="submission" date="2014-02" db="EMBL/GenBank/DDBJ databases">
        <title>Genome sequence of Mycoplasma capricolum subsp. capricolum strain 14232.</title>
        <authorList>
            <person name="Sirand-Pugnet P."/>
            <person name="Breton M."/>
            <person name="Dordet-Frisoni E."/>
            <person name="Baranowski E."/>
            <person name="Barre A."/>
            <person name="Couture C."/>
            <person name="Dupuy V."/>
            <person name="Gaurivaud P."/>
            <person name="Jacob D."/>
            <person name="Lemaitre C."/>
            <person name="Manso-Silvan L."/>
            <person name="Nikolski M."/>
            <person name="Nouvel L.-X."/>
            <person name="Poumarat F."/>
            <person name="Tardy F."/>
            <person name="Thebault P."/>
            <person name="Theil S."/>
            <person name="Citti C."/>
            <person name="Thiaucourt F."/>
            <person name="Blanchard A."/>
        </authorList>
    </citation>
    <scope>NUCLEOTIDE SEQUENCE [LARGE SCALE GENOMIC DNA]</scope>
    <source>
        <strain evidence="1 2">14232</strain>
    </source>
</reference>
<evidence type="ECO:0000313" key="1">
    <source>
        <dbReference type="EMBL" id="KEZ19054.1"/>
    </source>
</evidence>
<organism evidence="1 2">
    <name type="scientific">Mycoplasma capricolum subsp. capricolum 14232</name>
    <dbReference type="NCBI Taxonomy" id="1188238"/>
    <lineage>
        <taxon>Bacteria</taxon>
        <taxon>Bacillati</taxon>
        <taxon>Mycoplasmatota</taxon>
        <taxon>Mollicutes</taxon>
        <taxon>Mycoplasmataceae</taxon>
        <taxon>Mycoplasma</taxon>
    </lineage>
</organism>
<dbReference type="RefSeq" id="WP_036431700.1">
    <property type="nucleotide sequence ID" value="NZ_JFDO01000016.1"/>
</dbReference>
<dbReference type="Proteomes" id="UP000028533">
    <property type="component" value="Unassembled WGS sequence"/>
</dbReference>
<name>A0A084EM62_MYCCA</name>
<gene>
    <name evidence="1" type="ORF">MCAPa_3650</name>
</gene>
<accession>A0A084EM62</accession>
<dbReference type="EMBL" id="JFDO01000016">
    <property type="protein sequence ID" value="KEZ19054.1"/>
    <property type="molecule type" value="Genomic_DNA"/>
</dbReference>
<evidence type="ECO:0000313" key="2">
    <source>
        <dbReference type="Proteomes" id="UP000028533"/>
    </source>
</evidence>
<protein>
    <submittedName>
        <fullName evidence="1">Uncharacterized protein</fullName>
    </submittedName>
</protein>
<comment type="caution">
    <text evidence="1">The sequence shown here is derived from an EMBL/GenBank/DDBJ whole genome shotgun (WGS) entry which is preliminary data.</text>
</comment>
<proteinExistence type="predicted"/>
<sequence length="202" mass="24552">MVDFILIKNNFFKNNVSKKQKTKYSNIIINWAFFDFNKILNKPDFITYLQNSSKLHFSYLMINLIEQKIDQIRDLFNKTNDACIKYLLKTNNDNFIETNYKRFLLTSYTLLKTFISEVFICWIFNDALKNHWIEFNKIYDNNLMFNYQFERLELDFQKNLFNIIKAINKKIDDPVIRILISAYIEDINNKQIYLNQIQKNLK</sequence>